<organism evidence="1 2">
    <name type="scientific">Bradyrhizobium oligotrophicum S58</name>
    <dbReference type="NCBI Taxonomy" id="1245469"/>
    <lineage>
        <taxon>Bacteria</taxon>
        <taxon>Pseudomonadati</taxon>
        <taxon>Pseudomonadota</taxon>
        <taxon>Alphaproteobacteria</taxon>
        <taxon>Hyphomicrobiales</taxon>
        <taxon>Nitrobacteraceae</taxon>
        <taxon>Bradyrhizobium</taxon>
    </lineage>
</organism>
<dbReference type="Proteomes" id="UP000011841">
    <property type="component" value="Chromosome"/>
</dbReference>
<dbReference type="OrthoDB" id="9129225at2"/>
<dbReference type="PANTHER" id="PTHR34846:SF11">
    <property type="entry name" value="4-CARBOXYMUCONOLACTONE DECARBOXYLASE FAMILY PROTEIN (AFU_ORTHOLOGUE AFUA_6G11590)"/>
    <property type="match status" value="1"/>
</dbReference>
<evidence type="ECO:0000313" key="1">
    <source>
        <dbReference type="EMBL" id="BAM90815.1"/>
    </source>
</evidence>
<dbReference type="HOGENOM" id="CLU_082760_3_0_5"/>
<dbReference type="PANTHER" id="PTHR34846">
    <property type="entry name" value="4-CARBOXYMUCONOLACTONE DECARBOXYLASE FAMILY PROTEIN (AFU_ORTHOLOGUE AFUA_6G11590)"/>
    <property type="match status" value="1"/>
</dbReference>
<dbReference type="PATRIC" id="fig|1245469.3.peg.4948"/>
<dbReference type="SUPFAM" id="SSF69118">
    <property type="entry name" value="AhpD-like"/>
    <property type="match status" value="1"/>
</dbReference>
<evidence type="ECO:0008006" key="3">
    <source>
        <dbReference type="Google" id="ProtNLM"/>
    </source>
</evidence>
<gene>
    <name evidence="1" type="ORF">S58_48360</name>
</gene>
<dbReference type="RefSeq" id="WP_015667905.1">
    <property type="nucleotide sequence ID" value="NC_020453.1"/>
</dbReference>
<dbReference type="Gene3D" id="1.20.1290.10">
    <property type="entry name" value="AhpD-like"/>
    <property type="match status" value="1"/>
</dbReference>
<dbReference type="GeneID" id="301818605"/>
<reference evidence="1 2" key="1">
    <citation type="journal article" date="2013" name="Appl. Environ. Microbiol.">
        <title>Genome analysis suggests that the soil oligotrophic bacterium Agromonas oligotrophica (Bradyrhizobium oligotrophicum) is a nitrogen-fixing symbiont of Aeschynomene indica.</title>
        <authorList>
            <person name="Okubo T."/>
            <person name="Fukushima S."/>
            <person name="Itakura M."/>
            <person name="Oshima K."/>
            <person name="Longtonglang A."/>
            <person name="Teaumroong N."/>
            <person name="Mitsui H."/>
            <person name="Hattori M."/>
            <person name="Hattori R."/>
            <person name="Hattori T."/>
            <person name="Minamisawa K."/>
        </authorList>
    </citation>
    <scope>NUCLEOTIDE SEQUENCE [LARGE SCALE GENOMIC DNA]</scope>
    <source>
        <strain evidence="1 2">S58</strain>
    </source>
</reference>
<protein>
    <recommendedName>
        <fullName evidence="3">4-carboxymuconolactone decarboxylase</fullName>
    </recommendedName>
</protein>
<dbReference type="AlphaFoldDB" id="M4ZWR8"/>
<proteinExistence type="predicted"/>
<sequence>MRIKELTLADMDDAQRAVAEEAIAGKRGRIPAPLRAWLHSPELGRRAQKLGEFVRYDTSLPPALSELAILVTARHWTSHVEWYAHKRDGLAAGIDPAVIDALAMRRAPEFTDPKAKLVHDYTKLLLATGRVPDDLHAAATDALGERGVVDLVGIIGYYALVALTLNAFEIGLPDGERPELEP</sequence>
<dbReference type="InterPro" id="IPR029032">
    <property type="entry name" value="AhpD-like"/>
</dbReference>
<keyword evidence="2" id="KW-1185">Reference proteome</keyword>
<evidence type="ECO:0000313" key="2">
    <source>
        <dbReference type="Proteomes" id="UP000011841"/>
    </source>
</evidence>
<dbReference type="KEGG" id="aol:S58_48360"/>
<dbReference type="STRING" id="1245469.S58_48360"/>
<accession>M4ZWR8</accession>
<dbReference type="EMBL" id="AP012603">
    <property type="protein sequence ID" value="BAM90815.1"/>
    <property type="molecule type" value="Genomic_DNA"/>
</dbReference>
<name>M4ZWR8_9BRAD</name>
<dbReference type="eggNOG" id="COG2128">
    <property type="taxonomic scope" value="Bacteria"/>
</dbReference>